<protein>
    <submittedName>
        <fullName evidence="4">Uncharacterized protein</fullName>
    </submittedName>
</protein>
<dbReference type="PANTHER" id="PTHR30290">
    <property type="entry name" value="PERIPLASMIC BINDING COMPONENT OF ABC TRANSPORTER"/>
    <property type="match status" value="1"/>
</dbReference>
<dbReference type="EMBL" id="LDPH01000038">
    <property type="protein sequence ID" value="KLV20660.1"/>
    <property type="molecule type" value="Genomic_DNA"/>
</dbReference>
<dbReference type="InterPro" id="IPR025370">
    <property type="entry name" value="SgrR_HTH_N"/>
</dbReference>
<dbReference type="AlphaFoldDB" id="A0A0J1KVB8"/>
<feature type="domain" description="Solute-binding protein family 5" evidence="2">
    <location>
        <begin position="177"/>
        <end position="473"/>
    </location>
</feature>
<dbReference type="Pfam" id="PF00496">
    <property type="entry name" value="SBP_bac_5"/>
    <property type="match status" value="1"/>
</dbReference>
<dbReference type="Pfam" id="PF12793">
    <property type="entry name" value="SgrR_N"/>
    <property type="match status" value="1"/>
</dbReference>
<evidence type="ECO:0000313" key="5">
    <source>
        <dbReference type="Proteomes" id="UP000036045"/>
    </source>
</evidence>
<dbReference type="InterPro" id="IPR039424">
    <property type="entry name" value="SBP_5"/>
</dbReference>
<dbReference type="GO" id="GO:0015833">
    <property type="term" value="P:peptide transport"/>
    <property type="evidence" value="ECO:0007669"/>
    <property type="project" value="TreeGrafter"/>
</dbReference>
<dbReference type="OrthoDB" id="5894719at2"/>
<dbReference type="GO" id="GO:1904680">
    <property type="term" value="F:peptide transmembrane transporter activity"/>
    <property type="evidence" value="ECO:0007669"/>
    <property type="project" value="TreeGrafter"/>
</dbReference>
<keyword evidence="1" id="KW-0238">DNA-binding</keyword>
<organism evidence="4 5">
    <name type="scientific">Niallia circulans</name>
    <name type="common">Bacillus circulans</name>
    <dbReference type="NCBI Taxonomy" id="1397"/>
    <lineage>
        <taxon>Bacteria</taxon>
        <taxon>Bacillati</taxon>
        <taxon>Bacillota</taxon>
        <taxon>Bacilli</taxon>
        <taxon>Bacillales</taxon>
        <taxon>Bacillaceae</taxon>
        <taxon>Niallia</taxon>
    </lineage>
</organism>
<sequence>MRLMEYLILLRARHKAVKPYEEISISISEIAETFCSSIRNTNYLLKKLSEEQRITWKPGRGRGNLSTLVYHSSFSETVEEYIFQMSAENRVGDIVDLANSPTLSEENQKFLFQSLYEKLGPSIEHSHFGTKSILRIILPQEVHSLDPLETIFYSEAHLVNQIFNTLVSYNSELNQTNPCIAYAWKKKHNGRKWTFYLRKSVRFHNGEMVTAKEVQYTMKRILIEGSHSAIYPLLKDIREVVIVDDFTIAFHLERENLFFPRILSSFHCSIIHPSHSQNHIPIGTGPFLVKEFNKNFICLQAFEEYFRERALIDQLDIWMNKRGHAYPNQFTALNATEKDSNPVILDYQLLGSRFLAFNQNKEGYQHNLYFKLAIQEIMNPVEMIKGLGGNRSLAATSFLPDVSRLYKINKSSIAKAKEYLLRSGYNGETIYLYYFNLNEGYESAEWLQKQGRKIGLSLNLHPINYDTDESILNGDILLLSVILDQDVELSLLTIYKSENSFFRKFLDKDTQKNIDLELEVFQRVETSEGRMVHLQRIEDMLKENVLVHFLYHATNKLSYQPFLKGLEINSLGLPDYHHLWIDPEDELVHVSKL</sequence>
<accession>A0A0J1KVB8</accession>
<evidence type="ECO:0000256" key="1">
    <source>
        <dbReference type="ARBA" id="ARBA00023125"/>
    </source>
</evidence>
<dbReference type="Gene3D" id="3.10.105.10">
    <property type="entry name" value="Dipeptide-binding Protein, Domain 3"/>
    <property type="match status" value="1"/>
</dbReference>
<reference evidence="4 5" key="1">
    <citation type="submission" date="2015-05" db="EMBL/GenBank/DDBJ databases">
        <title>Whole genome sequence and identification of bacterial endophytes from Costus igneus.</title>
        <authorList>
            <person name="Lee Y.P."/>
            <person name="Gan H.M."/>
            <person name="Eng W."/>
            <person name="Wheatley M.S."/>
            <person name="Caraballo A."/>
            <person name="Polter S."/>
            <person name="Savka M.A."/>
            <person name="Hudson A.O."/>
        </authorList>
    </citation>
    <scope>NUCLEOTIDE SEQUENCE [LARGE SCALE GENOMIC DNA]</scope>
    <source>
        <strain evidence="4 5">RIT379</strain>
    </source>
</reference>
<dbReference type="Gene3D" id="3.40.190.10">
    <property type="entry name" value="Periplasmic binding protein-like II"/>
    <property type="match status" value="1"/>
</dbReference>
<dbReference type="GO" id="GO:0003677">
    <property type="term" value="F:DNA binding"/>
    <property type="evidence" value="ECO:0007669"/>
    <property type="project" value="UniProtKB-KW"/>
</dbReference>
<comment type="caution">
    <text evidence="4">The sequence shown here is derived from an EMBL/GenBank/DDBJ whole genome shotgun (WGS) entry which is preliminary data.</text>
</comment>
<feature type="domain" description="Transcriptional regulator SgrR N-terminal HTH" evidence="3">
    <location>
        <begin position="15"/>
        <end position="105"/>
    </location>
</feature>
<dbReference type="SUPFAM" id="SSF53850">
    <property type="entry name" value="Periplasmic binding protein-like II"/>
    <property type="match status" value="1"/>
</dbReference>
<proteinExistence type="predicted"/>
<dbReference type="PATRIC" id="fig|1397.4.peg.3792"/>
<name>A0A0J1KVB8_NIACI</name>
<evidence type="ECO:0000259" key="3">
    <source>
        <dbReference type="Pfam" id="PF12793"/>
    </source>
</evidence>
<dbReference type="InterPro" id="IPR000914">
    <property type="entry name" value="SBP_5_dom"/>
</dbReference>
<dbReference type="PANTHER" id="PTHR30290:SF72">
    <property type="entry name" value="HTH-TYPE TRANSCRIPTIONAL REGULATOR SGRR"/>
    <property type="match status" value="1"/>
</dbReference>
<evidence type="ECO:0000259" key="2">
    <source>
        <dbReference type="Pfam" id="PF00496"/>
    </source>
</evidence>
<dbReference type="Proteomes" id="UP000036045">
    <property type="component" value="Unassembled WGS sequence"/>
</dbReference>
<gene>
    <name evidence="4" type="ORF">ABW02_23310</name>
</gene>
<evidence type="ECO:0000313" key="4">
    <source>
        <dbReference type="EMBL" id="KLV20660.1"/>
    </source>
</evidence>
<keyword evidence="5" id="KW-1185">Reference proteome</keyword>